<gene>
    <name evidence="1" type="ORF">ANE_LOCUS25062</name>
</gene>
<dbReference type="Proteomes" id="UP000489600">
    <property type="component" value="Unassembled WGS sequence"/>
</dbReference>
<proteinExistence type="predicted"/>
<protein>
    <submittedName>
        <fullName evidence="1">Uncharacterized protein</fullName>
    </submittedName>
</protein>
<dbReference type="AlphaFoldDB" id="A0A565CLL6"/>
<sequence>MTQYRLWERTTLQGLEKDDWQWFTLGVWTDKWLFDSQMRTSLMKNPLIDLYLKMWLSSLLRSQWFQKKIIGVGFTIKVVTIR</sequence>
<dbReference type="EMBL" id="CABITT030000008">
    <property type="protein sequence ID" value="VVB14618.1"/>
    <property type="molecule type" value="Genomic_DNA"/>
</dbReference>
<evidence type="ECO:0000313" key="1">
    <source>
        <dbReference type="EMBL" id="VVB14618.1"/>
    </source>
</evidence>
<evidence type="ECO:0000313" key="2">
    <source>
        <dbReference type="Proteomes" id="UP000489600"/>
    </source>
</evidence>
<accession>A0A565CLL6</accession>
<reference evidence="1" key="1">
    <citation type="submission" date="2019-07" db="EMBL/GenBank/DDBJ databases">
        <authorList>
            <person name="Dittberner H."/>
        </authorList>
    </citation>
    <scope>NUCLEOTIDE SEQUENCE [LARGE SCALE GENOMIC DNA]</scope>
</reference>
<name>A0A565CLL6_9BRAS</name>
<comment type="caution">
    <text evidence="1">The sequence shown here is derived from an EMBL/GenBank/DDBJ whole genome shotgun (WGS) entry which is preliminary data.</text>
</comment>
<organism evidence="1 2">
    <name type="scientific">Arabis nemorensis</name>
    <dbReference type="NCBI Taxonomy" id="586526"/>
    <lineage>
        <taxon>Eukaryota</taxon>
        <taxon>Viridiplantae</taxon>
        <taxon>Streptophyta</taxon>
        <taxon>Embryophyta</taxon>
        <taxon>Tracheophyta</taxon>
        <taxon>Spermatophyta</taxon>
        <taxon>Magnoliopsida</taxon>
        <taxon>eudicotyledons</taxon>
        <taxon>Gunneridae</taxon>
        <taxon>Pentapetalae</taxon>
        <taxon>rosids</taxon>
        <taxon>malvids</taxon>
        <taxon>Brassicales</taxon>
        <taxon>Brassicaceae</taxon>
        <taxon>Arabideae</taxon>
        <taxon>Arabis</taxon>
    </lineage>
</organism>
<keyword evidence="2" id="KW-1185">Reference proteome</keyword>